<dbReference type="PIRSF" id="PIRSF019422">
    <property type="entry name" value="MltA"/>
    <property type="match status" value="1"/>
</dbReference>
<dbReference type="InterPro" id="IPR005300">
    <property type="entry name" value="MltA_B"/>
</dbReference>
<evidence type="ECO:0000256" key="2">
    <source>
        <dbReference type="ARBA" id="ARBA00012587"/>
    </source>
</evidence>
<dbReference type="RefSeq" id="WP_265679933.1">
    <property type="nucleotide sequence ID" value="NZ_CP120863.1"/>
</dbReference>
<proteinExistence type="predicted"/>
<evidence type="ECO:0000313" key="8">
    <source>
        <dbReference type="EMBL" id="WFE90102.1"/>
    </source>
</evidence>
<dbReference type="Gene3D" id="2.40.240.50">
    <property type="entry name" value="Barwin-like endoglucanases"/>
    <property type="match status" value="1"/>
</dbReference>
<gene>
    <name evidence="8" type="ORF">K1718_01770</name>
</gene>
<sequence>MPQTPQYSERLERLTFDALPGWAADNHRAALSSLLRICSKPELLKNTGTDLVLKADDFKAQCPEIEVALKTPKAARSFLETHFTPYRVVRKGFVTGYFEPELRASRHRTAVFQTPLHRKPSGLETVSPKNRPPDWPADLSHGRLQNGILIEMPDRGAIMDGALDQEALELVWLESPIDAFFVHVQGSARLRLDDGSVMRVGYAGKTGHPYTGVARLLVKRGEGAPEDFTMSGLRTWLETNPDRRDALLRENRSYIFFREVVGAEPEQGPVGSAGIALSPGRSLAVDPEHIPFGALVFVSASFKDPDTTKRSFARLMVADDSGSAIKGPVRGDIFAGSGKVAGDVAGDIRHEAEFVLLLPNAQTD</sequence>
<evidence type="ECO:0000256" key="6">
    <source>
        <dbReference type="SAM" id="MobiDB-lite"/>
    </source>
</evidence>
<reference evidence="8 9" key="1">
    <citation type="submission" date="2023-03" db="EMBL/GenBank/DDBJ databases">
        <title>Roseibium porphyridii sp. nov. and Roseibium rhodosorbium sp. nov. isolated from marine algae, Porphyridium cruentum and Rhodosorus marinus, respectively.</title>
        <authorList>
            <person name="Lee M.W."/>
            <person name="Choi B.J."/>
            <person name="Lee J.K."/>
            <person name="Choi D.G."/>
            <person name="Baek J.H."/>
            <person name="Bayburt H."/>
            <person name="Kim J.M."/>
            <person name="Han D.M."/>
            <person name="Kim K.H."/>
            <person name="Jeon C.O."/>
        </authorList>
    </citation>
    <scope>NUCLEOTIDE SEQUENCE [LARGE SCALE GENOMIC DNA]</scope>
    <source>
        <strain evidence="8 9">KMA01</strain>
    </source>
</reference>
<dbReference type="Pfam" id="PF06725">
    <property type="entry name" value="3D"/>
    <property type="match status" value="1"/>
</dbReference>
<dbReference type="CDD" id="cd14485">
    <property type="entry name" value="mltA_like_LT_A"/>
    <property type="match status" value="1"/>
</dbReference>
<evidence type="ECO:0000256" key="5">
    <source>
        <dbReference type="ARBA" id="ARBA00030918"/>
    </source>
</evidence>
<dbReference type="EC" id="4.2.2.n1" evidence="2"/>
<name>A0ABY8F3M8_9HYPH</name>
<comment type="catalytic activity">
    <reaction evidence="1">
        <text>Exolytic cleavage of the (1-&gt;4)-beta-glycosidic linkage between N-acetylmuramic acid (MurNAc) and N-acetylglucosamine (GlcNAc) residues in peptidoglycan, from either the reducing or the non-reducing ends of the peptidoglycan chains, with concomitant formation of a 1,6-anhydrobond in the MurNAc residue.</text>
        <dbReference type="EC" id="4.2.2.n1"/>
    </reaction>
</comment>
<dbReference type="InterPro" id="IPR036908">
    <property type="entry name" value="RlpA-like_sf"/>
</dbReference>
<organism evidence="8 9">
    <name type="scientific">Roseibium porphyridii</name>
    <dbReference type="NCBI Taxonomy" id="2866279"/>
    <lineage>
        <taxon>Bacteria</taxon>
        <taxon>Pseudomonadati</taxon>
        <taxon>Pseudomonadota</taxon>
        <taxon>Alphaproteobacteria</taxon>
        <taxon>Hyphomicrobiales</taxon>
        <taxon>Stappiaceae</taxon>
        <taxon>Roseibium</taxon>
    </lineage>
</organism>
<dbReference type="Gene3D" id="2.40.40.10">
    <property type="entry name" value="RlpA-like domain"/>
    <property type="match status" value="1"/>
</dbReference>
<dbReference type="PANTHER" id="PTHR30124:SF0">
    <property type="entry name" value="MEMBRANE-BOUND LYTIC MUREIN TRANSGLYCOSYLASE A"/>
    <property type="match status" value="1"/>
</dbReference>
<dbReference type="InterPro" id="IPR026044">
    <property type="entry name" value="MltA"/>
</dbReference>
<keyword evidence="4" id="KW-0961">Cell wall biogenesis/degradation</keyword>
<feature type="domain" description="Lytic transglycosylase MltA" evidence="7">
    <location>
        <begin position="101"/>
        <end position="258"/>
    </location>
</feature>
<evidence type="ECO:0000259" key="7">
    <source>
        <dbReference type="SMART" id="SM00925"/>
    </source>
</evidence>
<evidence type="ECO:0000256" key="4">
    <source>
        <dbReference type="ARBA" id="ARBA00023316"/>
    </source>
</evidence>
<dbReference type="Proteomes" id="UP001209803">
    <property type="component" value="Chromosome"/>
</dbReference>
<evidence type="ECO:0000313" key="9">
    <source>
        <dbReference type="Proteomes" id="UP001209803"/>
    </source>
</evidence>
<feature type="region of interest" description="Disordered" evidence="6">
    <location>
        <begin position="119"/>
        <end position="138"/>
    </location>
</feature>
<dbReference type="SMART" id="SM00925">
    <property type="entry name" value="MltA"/>
    <property type="match status" value="1"/>
</dbReference>
<dbReference type="EMBL" id="CP120863">
    <property type="protein sequence ID" value="WFE90102.1"/>
    <property type="molecule type" value="Genomic_DNA"/>
</dbReference>
<keyword evidence="9" id="KW-1185">Reference proteome</keyword>
<dbReference type="CDD" id="cd14668">
    <property type="entry name" value="mlta_B"/>
    <property type="match status" value="1"/>
</dbReference>
<protein>
    <recommendedName>
        <fullName evidence="2">peptidoglycan lytic exotransglycosylase</fullName>
        <ecNumber evidence="2">4.2.2.n1</ecNumber>
    </recommendedName>
    <alternativeName>
        <fullName evidence="5">Murein hydrolase A</fullName>
    </alternativeName>
</protein>
<evidence type="ECO:0000256" key="1">
    <source>
        <dbReference type="ARBA" id="ARBA00001420"/>
    </source>
</evidence>
<dbReference type="Pfam" id="PF03562">
    <property type="entry name" value="MltA"/>
    <property type="match status" value="1"/>
</dbReference>
<dbReference type="PANTHER" id="PTHR30124">
    <property type="entry name" value="MEMBRANE-BOUND LYTIC MUREIN TRANSGLYCOSYLASE A"/>
    <property type="match status" value="1"/>
</dbReference>
<dbReference type="InterPro" id="IPR010611">
    <property type="entry name" value="3D_dom"/>
</dbReference>
<accession>A0ABY8F3M8</accession>
<dbReference type="SUPFAM" id="SSF50685">
    <property type="entry name" value="Barwin-like endoglucanases"/>
    <property type="match status" value="1"/>
</dbReference>
<evidence type="ECO:0000256" key="3">
    <source>
        <dbReference type="ARBA" id="ARBA00023239"/>
    </source>
</evidence>
<keyword evidence="3" id="KW-0456">Lyase</keyword>